<dbReference type="InterPro" id="IPR036282">
    <property type="entry name" value="Glutathione-S-Trfase_C_sf"/>
</dbReference>
<dbReference type="Gene3D" id="3.40.30.10">
    <property type="entry name" value="Glutaredoxin"/>
    <property type="match status" value="1"/>
</dbReference>
<evidence type="ECO:0000259" key="2">
    <source>
        <dbReference type="PROSITE" id="PS50404"/>
    </source>
</evidence>
<dbReference type="CDD" id="cd10291">
    <property type="entry name" value="GST_C_YfcG_like"/>
    <property type="match status" value="1"/>
</dbReference>
<dbReference type="PROSITE" id="PS50404">
    <property type="entry name" value="GST_NTER"/>
    <property type="match status" value="1"/>
</dbReference>
<dbReference type="InterPro" id="IPR010987">
    <property type="entry name" value="Glutathione-S-Trfase_C-like"/>
</dbReference>
<sequence length="235" mass="25915">MIDLYFAATPNGLKTKLFLEEAQLPYRVLPVSLGKGEQFAPAFLAISPNNKIPAIVDHAPAGGGAPVTLFESGAILLYLAEKIGRYLPSDTHGRAEVLQWLFWQMAGLGPMAGQIGHFNVHAPEKVPYAIDRYTRETSRLYGVLDRRLADRAFVAGELSIADIACYPWIVPHAAHGQDLDAFPHLKRWFESMASRPATLRTYEGVANVYAPQQPAMSEQERRVLFGQDGNPATRA</sequence>
<dbReference type="Proteomes" id="UP001620461">
    <property type="component" value="Unassembled WGS sequence"/>
</dbReference>
<organism evidence="4 5">
    <name type="scientific">Dyella jejuensis</name>
    <dbReference type="NCBI Taxonomy" id="1432009"/>
    <lineage>
        <taxon>Bacteria</taxon>
        <taxon>Pseudomonadati</taxon>
        <taxon>Pseudomonadota</taxon>
        <taxon>Gammaproteobacteria</taxon>
        <taxon>Lysobacterales</taxon>
        <taxon>Rhodanobacteraceae</taxon>
        <taxon>Dyella</taxon>
    </lineage>
</organism>
<protein>
    <submittedName>
        <fullName evidence="4">Glutathione S-transferase N-terminal domain-containing protein</fullName>
    </submittedName>
</protein>
<dbReference type="PANTHER" id="PTHR44051:SF19">
    <property type="entry name" value="DISULFIDE-BOND OXIDOREDUCTASE YFCG"/>
    <property type="match status" value="1"/>
</dbReference>
<feature type="domain" description="GST N-terminal" evidence="2">
    <location>
        <begin position="1"/>
        <end position="87"/>
    </location>
</feature>
<accession>A0ABW8JFR1</accession>
<dbReference type="SUPFAM" id="SSF47616">
    <property type="entry name" value="GST C-terminal domain-like"/>
    <property type="match status" value="1"/>
</dbReference>
<dbReference type="SFLD" id="SFLDS00019">
    <property type="entry name" value="Glutathione_Transferase_(cytos"/>
    <property type="match status" value="1"/>
</dbReference>
<dbReference type="InterPro" id="IPR004046">
    <property type="entry name" value="GST_C"/>
</dbReference>
<dbReference type="PANTHER" id="PTHR44051">
    <property type="entry name" value="GLUTATHIONE S-TRANSFERASE-RELATED"/>
    <property type="match status" value="1"/>
</dbReference>
<dbReference type="PROSITE" id="PS50405">
    <property type="entry name" value="GST_CTER"/>
    <property type="match status" value="1"/>
</dbReference>
<comment type="similarity">
    <text evidence="1">Belongs to the GST superfamily.</text>
</comment>
<dbReference type="Pfam" id="PF00043">
    <property type="entry name" value="GST_C"/>
    <property type="match status" value="1"/>
</dbReference>
<evidence type="ECO:0000259" key="3">
    <source>
        <dbReference type="PROSITE" id="PS50405"/>
    </source>
</evidence>
<dbReference type="Pfam" id="PF02798">
    <property type="entry name" value="GST_N"/>
    <property type="match status" value="1"/>
</dbReference>
<dbReference type="InterPro" id="IPR004045">
    <property type="entry name" value="Glutathione_S-Trfase_N"/>
</dbReference>
<reference evidence="4 5" key="1">
    <citation type="submission" date="2020-10" db="EMBL/GenBank/DDBJ databases">
        <title>Phylogeny of dyella-like bacteria.</title>
        <authorList>
            <person name="Fu J."/>
        </authorList>
    </citation>
    <scope>NUCLEOTIDE SEQUENCE [LARGE SCALE GENOMIC DNA]</scope>
    <source>
        <strain evidence="4 5">JP1</strain>
    </source>
</reference>
<dbReference type="Gene3D" id="1.20.1050.10">
    <property type="match status" value="1"/>
</dbReference>
<comment type="caution">
    <text evidence="4">The sequence shown here is derived from an EMBL/GenBank/DDBJ whole genome shotgun (WGS) entry which is preliminary data.</text>
</comment>
<dbReference type="SFLD" id="SFLDG00358">
    <property type="entry name" value="Main_(cytGST)"/>
    <property type="match status" value="1"/>
</dbReference>
<keyword evidence="5" id="KW-1185">Reference proteome</keyword>
<dbReference type="SUPFAM" id="SSF52833">
    <property type="entry name" value="Thioredoxin-like"/>
    <property type="match status" value="1"/>
</dbReference>
<dbReference type="InterPro" id="IPR040079">
    <property type="entry name" value="Glutathione_S-Trfase"/>
</dbReference>
<gene>
    <name evidence="4" type="ORF">ISP15_06160</name>
</gene>
<dbReference type="CDD" id="cd03048">
    <property type="entry name" value="GST_N_Ure2p_like"/>
    <property type="match status" value="1"/>
</dbReference>
<dbReference type="EMBL" id="JADIKJ010000005">
    <property type="protein sequence ID" value="MFK2899914.1"/>
    <property type="molecule type" value="Genomic_DNA"/>
</dbReference>
<dbReference type="InterPro" id="IPR036249">
    <property type="entry name" value="Thioredoxin-like_sf"/>
</dbReference>
<name>A0ABW8JFR1_9GAMM</name>
<evidence type="ECO:0000313" key="4">
    <source>
        <dbReference type="EMBL" id="MFK2899914.1"/>
    </source>
</evidence>
<evidence type="ECO:0000256" key="1">
    <source>
        <dbReference type="RuleBase" id="RU003494"/>
    </source>
</evidence>
<evidence type="ECO:0000313" key="5">
    <source>
        <dbReference type="Proteomes" id="UP001620461"/>
    </source>
</evidence>
<proteinExistence type="inferred from homology"/>
<feature type="domain" description="GST C-terminal" evidence="3">
    <location>
        <begin position="90"/>
        <end position="215"/>
    </location>
</feature>
<dbReference type="SFLD" id="SFLDG01151">
    <property type="entry name" value="Main.2:_Nu-like"/>
    <property type="match status" value="1"/>
</dbReference>
<dbReference type="RefSeq" id="WP_404546163.1">
    <property type="nucleotide sequence ID" value="NZ_JADIKJ010000005.1"/>
</dbReference>